<dbReference type="Pfam" id="PF01522">
    <property type="entry name" value="Polysacc_deac_1"/>
    <property type="match status" value="1"/>
</dbReference>
<feature type="domain" description="NodB homology" evidence="2">
    <location>
        <begin position="53"/>
        <end position="232"/>
    </location>
</feature>
<dbReference type="Gene3D" id="3.20.20.370">
    <property type="entry name" value="Glycoside hydrolase/deacetylase"/>
    <property type="match status" value="1"/>
</dbReference>
<organism evidence="3 4">
    <name type="scientific">Fervidibacillus halotolerans</name>
    <dbReference type="NCBI Taxonomy" id="2980027"/>
    <lineage>
        <taxon>Bacteria</taxon>
        <taxon>Bacillati</taxon>
        <taxon>Bacillota</taxon>
        <taxon>Bacilli</taxon>
        <taxon>Bacillales</taxon>
        <taxon>Bacillaceae</taxon>
        <taxon>Fervidibacillus</taxon>
    </lineage>
</organism>
<dbReference type="PANTHER" id="PTHR10587">
    <property type="entry name" value="GLYCOSYL TRANSFERASE-RELATED"/>
    <property type="match status" value="1"/>
</dbReference>
<dbReference type="GO" id="GO:0005975">
    <property type="term" value="P:carbohydrate metabolic process"/>
    <property type="evidence" value="ECO:0007669"/>
    <property type="project" value="InterPro"/>
</dbReference>
<dbReference type="InterPro" id="IPR002509">
    <property type="entry name" value="NODB_dom"/>
</dbReference>
<protein>
    <submittedName>
        <fullName evidence="3">Polysaccharide deacetylase family protein</fullName>
    </submittedName>
</protein>
<evidence type="ECO:0000313" key="4">
    <source>
        <dbReference type="Proteomes" id="UP001164726"/>
    </source>
</evidence>
<dbReference type="PANTHER" id="PTHR10587:SF128">
    <property type="entry name" value="POLYSACCHARIDE DEACETYLASE PDAB-RELATED"/>
    <property type="match status" value="1"/>
</dbReference>
<keyword evidence="1" id="KW-0812">Transmembrane</keyword>
<gene>
    <name evidence="3" type="ORF">OE105_13025</name>
</gene>
<dbReference type="Proteomes" id="UP001164726">
    <property type="component" value="Chromosome"/>
</dbReference>
<evidence type="ECO:0000313" key="3">
    <source>
        <dbReference type="EMBL" id="WAA14010.1"/>
    </source>
</evidence>
<dbReference type="GO" id="GO:0016020">
    <property type="term" value="C:membrane"/>
    <property type="evidence" value="ECO:0007669"/>
    <property type="project" value="TreeGrafter"/>
</dbReference>
<evidence type="ECO:0000256" key="1">
    <source>
        <dbReference type="SAM" id="Phobius"/>
    </source>
</evidence>
<dbReference type="KEGG" id="fhl:OE105_13025"/>
<dbReference type="SUPFAM" id="SSF88713">
    <property type="entry name" value="Glycoside hydrolase/deacetylase"/>
    <property type="match status" value="1"/>
</dbReference>
<proteinExistence type="predicted"/>
<dbReference type="GO" id="GO:0016810">
    <property type="term" value="F:hydrolase activity, acting on carbon-nitrogen (but not peptide) bonds"/>
    <property type="evidence" value="ECO:0007669"/>
    <property type="project" value="InterPro"/>
</dbReference>
<keyword evidence="4" id="KW-1185">Reference proteome</keyword>
<feature type="transmembrane region" description="Helical" evidence="1">
    <location>
        <begin position="12"/>
        <end position="30"/>
    </location>
</feature>
<dbReference type="EMBL" id="CP106877">
    <property type="protein sequence ID" value="WAA14010.1"/>
    <property type="molecule type" value="Genomic_DNA"/>
</dbReference>
<keyword evidence="1" id="KW-0472">Membrane</keyword>
<dbReference type="PROSITE" id="PS51677">
    <property type="entry name" value="NODB"/>
    <property type="match status" value="1"/>
</dbReference>
<dbReference type="AlphaFoldDB" id="A0A9E8RYN0"/>
<dbReference type="InterPro" id="IPR050248">
    <property type="entry name" value="Polysacc_deacetylase_ArnD"/>
</dbReference>
<evidence type="ECO:0000259" key="2">
    <source>
        <dbReference type="PROSITE" id="PS51677"/>
    </source>
</evidence>
<dbReference type="InterPro" id="IPR011330">
    <property type="entry name" value="Glyco_hydro/deAcase_b/a-brl"/>
</dbReference>
<accession>A0A9E8RYN0</accession>
<keyword evidence="1" id="KW-1133">Transmembrane helix</keyword>
<reference evidence="3" key="1">
    <citation type="submission" date="2022-09" db="EMBL/GenBank/DDBJ databases">
        <title>Complete Genomes of Fervidibacillus albus and Fervidibacillus halotolerans isolated from tidal flat sediments.</title>
        <authorList>
            <person name="Kwon K.K."/>
            <person name="Yang S.-H."/>
            <person name="Park M.J."/>
            <person name="Oh H.-M."/>
        </authorList>
    </citation>
    <scope>NUCLEOTIDE SEQUENCE</scope>
    <source>
        <strain evidence="3">MEBiC13594</strain>
    </source>
</reference>
<sequence length="249" mass="28174">MNYFFVINGKRLKNFVTIVLTALVTAWFLYIQNVPIATFSTDDGPKAFFKGKEGIALTFNISWGDEIAEKIIAILEKHKIKDATFFLSGSWAESHPHIVEKISKASFEIGLLGYNYLDYEEIKDEEIRKDLLKAEEVFQKLGIHYKKIVRAPNGHYDKRFLKIAEQHGFTVIHWSINTNDWKHPGVNAIVKSIESAQKGDIILLHASDSAIQTAAALPKIIDTLQNKTAKFVTVTEMLAEGKVNTKEVH</sequence>
<name>A0A9E8RYN0_9BACI</name>